<evidence type="ECO:0000256" key="7">
    <source>
        <dbReference type="ARBA" id="ARBA00023136"/>
    </source>
</evidence>
<protein>
    <submittedName>
        <fullName evidence="11">Magnesium transporter MgtE</fullName>
    </submittedName>
</protein>
<proteinExistence type="inferred from homology"/>
<dbReference type="PANTHER" id="PTHR43773:SF1">
    <property type="entry name" value="MAGNESIUM TRANSPORTER MGTE"/>
    <property type="match status" value="1"/>
</dbReference>
<sequence length="330" mass="35319">MAVAHLEDNVLLHTRSEFIRVGAGLTVADALVEARRSNIDQRVLYFYVVDDEERLVGVLPTRTLLLSEPHQRVREIMVQRVVSLPSSATLADACEFFLLHRLLALPVIDQAGRMVGVVDVHVYAEEMSTVALHDAEEEEANDFFQIIGVRLEEVRRATPAAAFRRRLPWLMCNVGGGLAAAVVADAFEGVLARAVAVAAFIPVVLALAESVSIQSLTLTLQAHHSRGRMRFRRLLGAIAHELPVGALLGVACAAAIAGVAVLWKGDSALAVCLLATIATTVTLATGLGVLVPLTLHMLRTDPRIAAGPITLTLTDLATLATYLSLAAALL</sequence>
<feature type="transmembrane region" description="Helical" evidence="9">
    <location>
        <begin position="190"/>
        <end position="213"/>
    </location>
</feature>
<evidence type="ECO:0000313" key="12">
    <source>
        <dbReference type="Proteomes" id="UP000318995"/>
    </source>
</evidence>
<keyword evidence="5" id="KW-0460">Magnesium</keyword>
<comment type="similarity">
    <text evidence="2">Belongs to the SLC41A transporter family.</text>
</comment>
<evidence type="ECO:0000256" key="8">
    <source>
        <dbReference type="PROSITE-ProRule" id="PRU00703"/>
    </source>
</evidence>
<dbReference type="OrthoDB" id="9790355at2"/>
<evidence type="ECO:0000256" key="2">
    <source>
        <dbReference type="ARBA" id="ARBA00009749"/>
    </source>
</evidence>
<reference evidence="11 12" key="1">
    <citation type="submission" date="2019-02" db="EMBL/GenBank/DDBJ databases">
        <title>Deep-cultivation of Planctomycetes and their phenomic and genomic characterization uncovers novel biology.</title>
        <authorList>
            <person name="Wiegand S."/>
            <person name="Jogler M."/>
            <person name="Boedeker C."/>
            <person name="Pinto D."/>
            <person name="Vollmers J."/>
            <person name="Rivas-Marin E."/>
            <person name="Kohn T."/>
            <person name="Peeters S.H."/>
            <person name="Heuer A."/>
            <person name="Rast P."/>
            <person name="Oberbeckmann S."/>
            <person name="Bunk B."/>
            <person name="Jeske O."/>
            <person name="Meyerdierks A."/>
            <person name="Storesund J.E."/>
            <person name="Kallscheuer N."/>
            <person name="Luecker S."/>
            <person name="Lage O.M."/>
            <person name="Pohl T."/>
            <person name="Merkel B.J."/>
            <person name="Hornburger P."/>
            <person name="Mueller R.-W."/>
            <person name="Bruemmer F."/>
            <person name="Labrenz M."/>
            <person name="Spormann A.M."/>
            <person name="Op Den Camp H."/>
            <person name="Overmann J."/>
            <person name="Amann R."/>
            <person name="Jetten M.S.M."/>
            <person name="Mascher T."/>
            <person name="Medema M.H."/>
            <person name="Devos D.P."/>
            <person name="Kaster A.-K."/>
            <person name="Ovreas L."/>
            <person name="Rohde M."/>
            <person name="Galperin M.Y."/>
            <person name="Jogler C."/>
        </authorList>
    </citation>
    <scope>NUCLEOTIDE SEQUENCE [LARGE SCALE GENOMIC DNA]</scope>
    <source>
        <strain evidence="11 12">Pla111</strain>
    </source>
</reference>
<dbReference type="SUPFAM" id="SSF161093">
    <property type="entry name" value="MgtE membrane domain-like"/>
    <property type="match status" value="1"/>
</dbReference>
<feature type="domain" description="CBS" evidence="10">
    <location>
        <begin position="77"/>
        <end position="135"/>
    </location>
</feature>
<dbReference type="InterPro" id="IPR000644">
    <property type="entry name" value="CBS_dom"/>
</dbReference>
<dbReference type="SMART" id="SM00116">
    <property type="entry name" value="CBS"/>
    <property type="match status" value="2"/>
</dbReference>
<dbReference type="InterPro" id="IPR006667">
    <property type="entry name" value="SLC41_membr_dom"/>
</dbReference>
<keyword evidence="3" id="KW-0813">Transport</keyword>
<dbReference type="InterPro" id="IPR036739">
    <property type="entry name" value="SLC41_membr_dom_sf"/>
</dbReference>
<name>A0A5C5WD85_9BACT</name>
<keyword evidence="8" id="KW-0129">CBS domain</keyword>
<dbReference type="GO" id="GO:0015095">
    <property type="term" value="F:magnesium ion transmembrane transporter activity"/>
    <property type="evidence" value="ECO:0007669"/>
    <property type="project" value="InterPro"/>
</dbReference>
<dbReference type="InterPro" id="IPR046342">
    <property type="entry name" value="CBS_dom_sf"/>
</dbReference>
<feature type="transmembrane region" description="Helical" evidence="9">
    <location>
        <begin position="305"/>
        <end position="329"/>
    </location>
</feature>
<accession>A0A5C5WD85</accession>
<dbReference type="AlphaFoldDB" id="A0A5C5WD85"/>
<dbReference type="InterPro" id="IPR006669">
    <property type="entry name" value="MgtE_transporter"/>
</dbReference>
<organism evidence="11 12">
    <name type="scientific">Botrimarina hoheduenensis</name>
    <dbReference type="NCBI Taxonomy" id="2528000"/>
    <lineage>
        <taxon>Bacteria</taxon>
        <taxon>Pseudomonadati</taxon>
        <taxon>Planctomycetota</taxon>
        <taxon>Planctomycetia</taxon>
        <taxon>Pirellulales</taxon>
        <taxon>Lacipirellulaceae</taxon>
        <taxon>Botrimarina</taxon>
    </lineage>
</organism>
<evidence type="ECO:0000256" key="1">
    <source>
        <dbReference type="ARBA" id="ARBA00004141"/>
    </source>
</evidence>
<evidence type="ECO:0000256" key="6">
    <source>
        <dbReference type="ARBA" id="ARBA00022989"/>
    </source>
</evidence>
<evidence type="ECO:0000256" key="9">
    <source>
        <dbReference type="SAM" id="Phobius"/>
    </source>
</evidence>
<keyword evidence="4 9" id="KW-0812">Transmembrane</keyword>
<evidence type="ECO:0000259" key="10">
    <source>
        <dbReference type="PROSITE" id="PS51371"/>
    </source>
</evidence>
<feature type="transmembrane region" description="Helical" evidence="9">
    <location>
        <begin position="234"/>
        <end position="262"/>
    </location>
</feature>
<dbReference type="PANTHER" id="PTHR43773">
    <property type="entry name" value="MAGNESIUM TRANSPORTER MGTE"/>
    <property type="match status" value="1"/>
</dbReference>
<dbReference type="Gene3D" id="1.10.357.20">
    <property type="entry name" value="SLC41 divalent cation transporters, integral membrane domain"/>
    <property type="match status" value="1"/>
</dbReference>
<dbReference type="PROSITE" id="PS51371">
    <property type="entry name" value="CBS"/>
    <property type="match status" value="1"/>
</dbReference>
<comment type="caution">
    <text evidence="11">The sequence shown here is derived from an EMBL/GenBank/DDBJ whole genome shotgun (WGS) entry which is preliminary data.</text>
</comment>
<evidence type="ECO:0000256" key="4">
    <source>
        <dbReference type="ARBA" id="ARBA00022692"/>
    </source>
</evidence>
<dbReference type="RefSeq" id="WP_146570544.1">
    <property type="nucleotide sequence ID" value="NZ_SJPH01000001.1"/>
</dbReference>
<dbReference type="EMBL" id="SJPH01000001">
    <property type="protein sequence ID" value="TWT48457.1"/>
    <property type="molecule type" value="Genomic_DNA"/>
</dbReference>
<dbReference type="Gene3D" id="3.10.580.10">
    <property type="entry name" value="CBS-domain"/>
    <property type="match status" value="1"/>
</dbReference>
<keyword evidence="7 9" id="KW-0472">Membrane</keyword>
<dbReference type="CDD" id="cd04606">
    <property type="entry name" value="CBS_pair_Mg_transporter"/>
    <property type="match status" value="1"/>
</dbReference>
<evidence type="ECO:0000313" key="11">
    <source>
        <dbReference type="EMBL" id="TWT48457.1"/>
    </source>
</evidence>
<keyword evidence="6 9" id="KW-1133">Transmembrane helix</keyword>
<feature type="transmembrane region" description="Helical" evidence="9">
    <location>
        <begin position="167"/>
        <end position="184"/>
    </location>
</feature>
<dbReference type="SUPFAM" id="SSF54631">
    <property type="entry name" value="CBS-domain pair"/>
    <property type="match status" value="1"/>
</dbReference>
<evidence type="ECO:0000256" key="5">
    <source>
        <dbReference type="ARBA" id="ARBA00022842"/>
    </source>
</evidence>
<keyword evidence="12" id="KW-1185">Reference proteome</keyword>
<feature type="transmembrane region" description="Helical" evidence="9">
    <location>
        <begin position="268"/>
        <end position="293"/>
    </location>
</feature>
<dbReference type="Pfam" id="PF00571">
    <property type="entry name" value="CBS"/>
    <property type="match status" value="1"/>
</dbReference>
<comment type="subcellular location">
    <subcellularLocation>
        <location evidence="1">Membrane</location>
        <topology evidence="1">Multi-pass membrane protein</topology>
    </subcellularLocation>
</comment>
<evidence type="ECO:0000256" key="3">
    <source>
        <dbReference type="ARBA" id="ARBA00022448"/>
    </source>
</evidence>
<dbReference type="GO" id="GO:0016020">
    <property type="term" value="C:membrane"/>
    <property type="evidence" value="ECO:0007669"/>
    <property type="project" value="UniProtKB-SubCell"/>
</dbReference>
<gene>
    <name evidence="11" type="ORF">Pla111_02250</name>
</gene>
<dbReference type="Pfam" id="PF01769">
    <property type="entry name" value="MgtE"/>
    <property type="match status" value="1"/>
</dbReference>
<dbReference type="Proteomes" id="UP000318995">
    <property type="component" value="Unassembled WGS sequence"/>
</dbReference>